<reference evidence="2 3" key="1">
    <citation type="submission" date="2015-04" db="EMBL/GenBank/DDBJ databases">
        <title>Complete genome sequence of Schizopora paradoxa KUC8140, a cosmopolitan wood degrader in East Asia.</title>
        <authorList>
            <consortium name="DOE Joint Genome Institute"/>
            <person name="Min B."/>
            <person name="Park H."/>
            <person name="Jang Y."/>
            <person name="Kim J.-J."/>
            <person name="Kim K.H."/>
            <person name="Pangilinan J."/>
            <person name="Lipzen A."/>
            <person name="Riley R."/>
            <person name="Grigoriev I.V."/>
            <person name="Spatafora J.W."/>
            <person name="Choi I.-G."/>
        </authorList>
    </citation>
    <scope>NUCLEOTIDE SEQUENCE [LARGE SCALE GENOMIC DNA]</scope>
    <source>
        <strain evidence="2 3">KUC8140</strain>
    </source>
</reference>
<accession>A0A0H2RXQ6</accession>
<evidence type="ECO:0000313" key="2">
    <source>
        <dbReference type="EMBL" id="KLO16539.1"/>
    </source>
</evidence>
<proteinExistence type="predicted"/>
<dbReference type="PROSITE" id="PS51257">
    <property type="entry name" value="PROKAR_LIPOPROTEIN"/>
    <property type="match status" value="1"/>
</dbReference>
<dbReference type="InParanoid" id="A0A0H2RXQ6"/>
<dbReference type="AlphaFoldDB" id="A0A0H2RXQ6"/>
<feature type="region of interest" description="Disordered" evidence="1">
    <location>
        <begin position="66"/>
        <end position="86"/>
    </location>
</feature>
<evidence type="ECO:0000256" key="1">
    <source>
        <dbReference type="SAM" id="MobiDB-lite"/>
    </source>
</evidence>
<protein>
    <submittedName>
        <fullName evidence="2">Uncharacterized protein</fullName>
    </submittedName>
</protein>
<keyword evidence="3" id="KW-1185">Reference proteome</keyword>
<gene>
    <name evidence="2" type="ORF">SCHPADRAFT_901488</name>
</gene>
<sequence length="118" mass="13345">MNSRGQTCALLSSESSQNASSLYACVTNSEHQSGLERDGDLWRNGFKLEVKNKQTIRGSIFDLHRRSAQPRIDQKPPVMHELPDPSTHLHFTNATHTLVTLSVKVKNKVTEKNYKISR</sequence>
<organism evidence="2 3">
    <name type="scientific">Schizopora paradoxa</name>
    <dbReference type="NCBI Taxonomy" id="27342"/>
    <lineage>
        <taxon>Eukaryota</taxon>
        <taxon>Fungi</taxon>
        <taxon>Dikarya</taxon>
        <taxon>Basidiomycota</taxon>
        <taxon>Agaricomycotina</taxon>
        <taxon>Agaricomycetes</taxon>
        <taxon>Hymenochaetales</taxon>
        <taxon>Schizoporaceae</taxon>
        <taxon>Schizopora</taxon>
    </lineage>
</organism>
<dbReference type="Proteomes" id="UP000053477">
    <property type="component" value="Unassembled WGS sequence"/>
</dbReference>
<dbReference type="EMBL" id="KQ085915">
    <property type="protein sequence ID" value="KLO16539.1"/>
    <property type="molecule type" value="Genomic_DNA"/>
</dbReference>
<evidence type="ECO:0000313" key="3">
    <source>
        <dbReference type="Proteomes" id="UP000053477"/>
    </source>
</evidence>
<name>A0A0H2RXQ6_9AGAM</name>